<dbReference type="SMART" id="SM00651">
    <property type="entry name" value="Sm"/>
    <property type="match status" value="1"/>
</dbReference>
<evidence type="ECO:0000256" key="2">
    <source>
        <dbReference type="ARBA" id="ARBA00022728"/>
    </source>
</evidence>
<evidence type="ECO:0000256" key="3">
    <source>
        <dbReference type="ARBA" id="ARBA00022884"/>
    </source>
</evidence>
<evidence type="ECO:0000313" key="9">
    <source>
        <dbReference type="EMBL" id="KAL1514638.1"/>
    </source>
</evidence>
<dbReference type="GO" id="GO:0046540">
    <property type="term" value="C:U4/U6 x U5 tri-snRNP complex"/>
    <property type="evidence" value="ECO:0007669"/>
    <property type="project" value="UniProtKB-UniRule"/>
</dbReference>
<comment type="subunit">
    <text evidence="7">LSm subunits form a heteromer with a doughnut shape.</text>
</comment>
<comment type="caution">
    <text evidence="9">The sequence shown here is derived from an EMBL/GenBank/DDBJ whole genome shotgun (WGS) entry which is preliminary data.</text>
</comment>
<comment type="subcellular location">
    <subcellularLocation>
        <location evidence="1 7">Nucleus</location>
    </subcellularLocation>
</comment>
<reference evidence="9 10" key="1">
    <citation type="journal article" date="2024" name="Science">
        <title>Giant polyketide synthase enzymes in the biosynthesis of giant marine polyether toxins.</title>
        <authorList>
            <person name="Fallon T.R."/>
            <person name="Shende V.V."/>
            <person name="Wierzbicki I.H."/>
            <person name="Pendleton A.L."/>
            <person name="Watervoot N.F."/>
            <person name="Auber R.P."/>
            <person name="Gonzalez D.J."/>
            <person name="Wisecaver J.H."/>
            <person name="Moore B.S."/>
        </authorList>
    </citation>
    <scope>NUCLEOTIDE SEQUENCE [LARGE SCALE GENOMIC DNA]</scope>
    <source>
        <strain evidence="9 10">12B1</strain>
    </source>
</reference>
<dbReference type="InterPro" id="IPR044642">
    <property type="entry name" value="PTHR15588"/>
</dbReference>
<dbReference type="Gene3D" id="2.30.30.100">
    <property type="match status" value="1"/>
</dbReference>
<keyword evidence="2 7" id="KW-0747">Spliceosome</keyword>
<keyword evidence="10" id="KW-1185">Reference proteome</keyword>
<keyword evidence="5 7" id="KW-0539">Nucleus</keyword>
<name>A0AB34J7N2_PRYPA</name>
<dbReference type="PANTHER" id="PTHR15588:SF9">
    <property type="entry name" value="U6 SNRNA-ASSOCIATED SM-LIKE PROTEIN LSM8"/>
    <property type="match status" value="1"/>
</dbReference>
<keyword evidence="3 7" id="KW-0694">RNA-binding</keyword>
<comment type="function">
    <text evidence="7">Plays role in pre-mRNA splicing as component of the U4/U6-U5 tri-snRNP complex that is involved in spliceosome assembly, and as component of the precatalytic spliceosome (spliceosome B complex). The heptameric LSM2-8 complex binds specifically to the 3'-terminal U-tract of U6 snRNA.</text>
</comment>
<evidence type="ECO:0000256" key="4">
    <source>
        <dbReference type="ARBA" id="ARBA00023187"/>
    </source>
</evidence>
<dbReference type="GO" id="GO:0003729">
    <property type="term" value="F:mRNA binding"/>
    <property type="evidence" value="ECO:0007669"/>
    <property type="project" value="TreeGrafter"/>
</dbReference>
<gene>
    <name evidence="7" type="primary">LSM8</name>
    <name evidence="9" type="ORF">AB1Y20_003731</name>
</gene>
<dbReference type="Pfam" id="PF01423">
    <property type="entry name" value="LSM"/>
    <property type="match status" value="1"/>
</dbReference>
<evidence type="ECO:0000256" key="7">
    <source>
        <dbReference type="RuleBase" id="RU365048"/>
    </source>
</evidence>
<dbReference type="CDD" id="cd01727">
    <property type="entry name" value="LSm8"/>
    <property type="match status" value="1"/>
</dbReference>
<protein>
    <recommendedName>
        <fullName evidence="7">U6 snRNA-associated Sm-like protein LSm8</fullName>
    </recommendedName>
</protein>
<feature type="domain" description="Sm" evidence="8">
    <location>
        <begin position="3"/>
        <end position="57"/>
    </location>
</feature>
<dbReference type="GO" id="GO:0071011">
    <property type="term" value="C:precatalytic spliceosome"/>
    <property type="evidence" value="ECO:0007669"/>
    <property type="project" value="TreeGrafter"/>
</dbReference>
<dbReference type="Proteomes" id="UP001515480">
    <property type="component" value="Unassembled WGS sequence"/>
</dbReference>
<evidence type="ECO:0000256" key="6">
    <source>
        <dbReference type="ARBA" id="ARBA00023274"/>
    </source>
</evidence>
<dbReference type="GO" id="GO:0000398">
    <property type="term" value="P:mRNA splicing, via spliceosome"/>
    <property type="evidence" value="ECO:0007669"/>
    <property type="project" value="UniProtKB-UniRule"/>
</dbReference>
<keyword evidence="6 7" id="KW-0687">Ribonucleoprotein</keyword>
<dbReference type="EMBL" id="JBGBPQ010000012">
    <property type="protein sequence ID" value="KAL1514638.1"/>
    <property type="molecule type" value="Genomic_DNA"/>
</dbReference>
<evidence type="ECO:0000259" key="8">
    <source>
        <dbReference type="SMART" id="SM00651"/>
    </source>
</evidence>
<proteinExistence type="inferred from homology"/>
<dbReference type="InterPro" id="IPR010920">
    <property type="entry name" value="LSM_dom_sf"/>
</dbReference>
<dbReference type="SUPFAM" id="SSF50182">
    <property type="entry name" value="Sm-like ribonucleoproteins"/>
    <property type="match status" value="1"/>
</dbReference>
<dbReference type="InterPro" id="IPR001163">
    <property type="entry name" value="Sm_dom_euk/arc"/>
</dbReference>
<dbReference type="InterPro" id="IPR034103">
    <property type="entry name" value="Lsm8"/>
</dbReference>
<dbReference type="GO" id="GO:0005688">
    <property type="term" value="C:U6 snRNP"/>
    <property type="evidence" value="ECO:0007669"/>
    <property type="project" value="UniProtKB-UniRule"/>
</dbReference>
<keyword evidence="4 7" id="KW-0508">mRNA splicing</keyword>
<sequence length="108" mass="11545">MAAMMESFVDKVVQIVTNDGRNIVGVLKGFDQTTNVVLDECHERVFSSSSGVEQACAGACFHLPCDASDIGVTLAYGRSAVVGEIDEEADAQLDLNEMMAEPLKPVVH</sequence>
<dbReference type="PANTHER" id="PTHR15588">
    <property type="entry name" value="LSM1"/>
    <property type="match status" value="1"/>
</dbReference>
<dbReference type="AlphaFoldDB" id="A0AB34J7N2"/>
<accession>A0AB34J7N2</accession>
<keyword evidence="7" id="KW-0507">mRNA processing</keyword>
<comment type="similarity">
    <text evidence="7">Belongs to the snRNP Sm proteins family.</text>
</comment>
<evidence type="ECO:0000256" key="5">
    <source>
        <dbReference type="ARBA" id="ARBA00023242"/>
    </source>
</evidence>
<evidence type="ECO:0000256" key="1">
    <source>
        <dbReference type="ARBA" id="ARBA00004123"/>
    </source>
</evidence>
<organism evidence="9 10">
    <name type="scientific">Prymnesium parvum</name>
    <name type="common">Toxic golden alga</name>
    <dbReference type="NCBI Taxonomy" id="97485"/>
    <lineage>
        <taxon>Eukaryota</taxon>
        <taxon>Haptista</taxon>
        <taxon>Haptophyta</taxon>
        <taxon>Prymnesiophyceae</taxon>
        <taxon>Prymnesiales</taxon>
        <taxon>Prymnesiaceae</taxon>
        <taxon>Prymnesium</taxon>
    </lineage>
</organism>
<evidence type="ECO:0000313" key="10">
    <source>
        <dbReference type="Proteomes" id="UP001515480"/>
    </source>
</evidence>